<accession>A0ABS5C2K3</accession>
<name>A0ABS5C2K3_9BACT</name>
<dbReference type="InterPro" id="IPR046596">
    <property type="entry name" value="DUF6655"/>
</dbReference>
<evidence type="ECO:0000313" key="3">
    <source>
        <dbReference type="EMBL" id="MBP3960090.1"/>
    </source>
</evidence>
<feature type="chain" id="PRO_5045324056" description="DUF3313 domain-containing protein" evidence="2">
    <location>
        <begin position="30"/>
        <end position="269"/>
    </location>
</feature>
<feature type="signal peptide" evidence="2">
    <location>
        <begin position="1"/>
        <end position="29"/>
    </location>
</feature>
<feature type="region of interest" description="Disordered" evidence="1">
    <location>
        <begin position="208"/>
        <end position="239"/>
    </location>
</feature>
<sequence>MTRPHLTVRRASWLLLVALLAGCGTTKMTDSPRAATEMLLVSQAVDLAVAKIDFTPLSGQPVFLDTSPLEKDVVDKGYVISLVRQQLLAHGALVQEERTRAVFVVELHAGAVGTDRHSVMVGTPAVSLPSVVPGLPTSIPEIALAKKNDQRGVAKIGVFAYNRITGRAVWQSGTVEATSQVKDTWFFGAGPFTRGTIRQRTELAGEPLPTFPTELFGGKSEKDAPPASGGTAKEQFFPNNAVPAPQLPAPAALMGVTGGAILTNTPLLR</sequence>
<keyword evidence="4" id="KW-1185">Reference proteome</keyword>
<dbReference type="RefSeq" id="WP_210661120.1">
    <property type="nucleotide sequence ID" value="NZ_JAGKQQ010000001.1"/>
</dbReference>
<dbReference type="PROSITE" id="PS51257">
    <property type="entry name" value="PROKAR_LIPOPROTEIN"/>
    <property type="match status" value="1"/>
</dbReference>
<evidence type="ECO:0000313" key="4">
    <source>
        <dbReference type="Proteomes" id="UP000676565"/>
    </source>
</evidence>
<dbReference type="Pfam" id="PF20360">
    <property type="entry name" value="DUF6655"/>
    <property type="match status" value="1"/>
</dbReference>
<evidence type="ECO:0000256" key="2">
    <source>
        <dbReference type="SAM" id="SignalP"/>
    </source>
</evidence>
<reference evidence="3 4" key="1">
    <citation type="submission" date="2021-04" db="EMBL/GenBank/DDBJ databases">
        <authorList>
            <person name="Ivanova A."/>
        </authorList>
    </citation>
    <scope>NUCLEOTIDE SEQUENCE [LARGE SCALE GENOMIC DNA]</scope>
    <source>
        <strain evidence="3 4">G18</strain>
    </source>
</reference>
<proteinExistence type="predicted"/>
<comment type="caution">
    <text evidence="3">The sequence shown here is derived from an EMBL/GenBank/DDBJ whole genome shotgun (WGS) entry which is preliminary data.</text>
</comment>
<organism evidence="3 4">
    <name type="scientific">Gemmata palustris</name>
    <dbReference type="NCBI Taxonomy" id="2822762"/>
    <lineage>
        <taxon>Bacteria</taxon>
        <taxon>Pseudomonadati</taxon>
        <taxon>Planctomycetota</taxon>
        <taxon>Planctomycetia</taxon>
        <taxon>Gemmatales</taxon>
        <taxon>Gemmataceae</taxon>
        <taxon>Gemmata</taxon>
    </lineage>
</organism>
<dbReference type="EMBL" id="JAGKQQ010000001">
    <property type="protein sequence ID" value="MBP3960090.1"/>
    <property type="molecule type" value="Genomic_DNA"/>
</dbReference>
<evidence type="ECO:0000256" key="1">
    <source>
        <dbReference type="SAM" id="MobiDB-lite"/>
    </source>
</evidence>
<dbReference type="Proteomes" id="UP000676565">
    <property type="component" value="Unassembled WGS sequence"/>
</dbReference>
<keyword evidence="2" id="KW-0732">Signal</keyword>
<protein>
    <recommendedName>
        <fullName evidence="5">DUF3313 domain-containing protein</fullName>
    </recommendedName>
</protein>
<gene>
    <name evidence="3" type="ORF">J8F10_33105</name>
</gene>
<evidence type="ECO:0008006" key="5">
    <source>
        <dbReference type="Google" id="ProtNLM"/>
    </source>
</evidence>